<dbReference type="AlphaFoldDB" id="A0A246WRH9"/>
<dbReference type="EMBL" id="NJGU01000006">
    <property type="protein sequence ID" value="OWY28995.1"/>
    <property type="molecule type" value="Genomic_DNA"/>
</dbReference>
<proteinExistence type="predicted"/>
<evidence type="ECO:0000259" key="1">
    <source>
        <dbReference type="Pfam" id="PF14341"/>
    </source>
</evidence>
<name>A0A246WRH9_9BURK</name>
<evidence type="ECO:0000313" key="2">
    <source>
        <dbReference type="EMBL" id="OWY28995.1"/>
    </source>
</evidence>
<gene>
    <name evidence="2" type="ORF">CEJ42_13615</name>
</gene>
<sequence length="188" mass="19719">MAPLRQRGATLLISLVMLAVILLLGTAAASLLVLDERAARNHRAHQQARLAAQAALDDACEEIRLGARIDDAAFPREDGCRADAEGRGLCTGKPTHAGWRAAQLAGAEPGSAAYGDFTGARPPGNGATAPRYLIERVPGGRETLYRASAIGFGPNAAVARMQGVAVRRGDDAGSARCVWLSWRALSTH</sequence>
<accession>A0A246WRH9</accession>
<protein>
    <submittedName>
        <fullName evidence="2">Pilus assembly protein</fullName>
    </submittedName>
</protein>
<dbReference type="InterPro" id="IPR025746">
    <property type="entry name" value="PilX_N_dom"/>
</dbReference>
<dbReference type="Pfam" id="PF14341">
    <property type="entry name" value="PilX_N"/>
    <property type="match status" value="1"/>
</dbReference>
<evidence type="ECO:0000313" key="3">
    <source>
        <dbReference type="Proteomes" id="UP000197596"/>
    </source>
</evidence>
<reference evidence="2 3" key="1">
    <citation type="submission" date="2017-06" db="EMBL/GenBank/DDBJ databases">
        <title>Herbaspirillum phytohormonus sp. nov., isolated from the root nodule of Robinia pseudoacacia in lead-zinc mine.</title>
        <authorList>
            <person name="Fan M."/>
            <person name="Lin Y."/>
        </authorList>
    </citation>
    <scope>NUCLEOTIDE SEQUENCE [LARGE SCALE GENOMIC DNA]</scope>
    <source>
        <strain evidence="2 3">HZ10</strain>
    </source>
</reference>
<comment type="caution">
    <text evidence="2">The sequence shown here is derived from an EMBL/GenBank/DDBJ whole genome shotgun (WGS) entry which is preliminary data.</text>
</comment>
<dbReference type="Proteomes" id="UP000197596">
    <property type="component" value="Unassembled WGS sequence"/>
</dbReference>
<feature type="domain" description="Type 4 fimbrial biogenesis protein PilX N-terminal" evidence="1">
    <location>
        <begin position="7"/>
        <end position="56"/>
    </location>
</feature>
<organism evidence="2 3">
    <name type="scientific">Herbaspirillum robiniae</name>
    <dbReference type="NCBI Taxonomy" id="2014887"/>
    <lineage>
        <taxon>Bacteria</taxon>
        <taxon>Pseudomonadati</taxon>
        <taxon>Pseudomonadota</taxon>
        <taxon>Betaproteobacteria</taxon>
        <taxon>Burkholderiales</taxon>
        <taxon>Oxalobacteraceae</taxon>
        <taxon>Herbaspirillum</taxon>
    </lineage>
</organism>